<protein>
    <submittedName>
        <fullName evidence="3">ABC-2 type transport system permease protein</fullName>
    </submittedName>
</protein>
<evidence type="ECO:0000259" key="2">
    <source>
        <dbReference type="Pfam" id="PF20047"/>
    </source>
</evidence>
<dbReference type="Proteomes" id="UP000523528">
    <property type="component" value="Unassembled WGS sequence"/>
</dbReference>
<evidence type="ECO:0000256" key="1">
    <source>
        <dbReference type="SAM" id="Phobius"/>
    </source>
</evidence>
<sequence>MTLKTFLFNRGIFNQIVRNVGWVALVYFVGLLFALPIHIFMMAENKNWLMYHQTGRIFDIGSIIQFPLMFTLPILLAIFLFRYMQVKLSVDYMHSLPLKREALFFQHIIVGMVVLIVPIAIMAGCLILIKPFLPISLYSFKHVAIWFAGTVAMNILLFSGAVFVGMLTGMSVLQGVFAYVLFFFPAGIFILLMFNLKYFLYGFAYEYYLSYSMNEIVPFIRSLNWETRRIQPLEIFIYIVLTFIFYVLSLWLYKKRHVETATDAIAFRPLRPVFTYGFTFCVMLVGGAYFGEMQQRMGWIIFGYVFSSLLGYVIARMILEKTWRVFTGWKEYVGYTIFIIVVGLMFTSDLFGYESRQPSLDEVKRAYFGDHIYYFENDTESEENAFFYEKENIEHIYLFHQQLIEQRTYTDTENDIRHVVIGYDLKNGDRIVRQYTVPLNIYNQFYAPIFNSLEFKKNHYPILRTNHFKNVLQIKIGSEDKFVRLQDRADIESFLTILQQQLLNETFDGEIIGYRSWGTISIVYEKYREDSVEWKKSYHLIEQWLQNRGLLQQARVTANDIAEVKIIRNIKQVPIYDWTPEMIEREKEKIIVHDKKKIEQCLQMAGGGGGDYIVGIYYKNGHIDIQSFSKHLVPPFVD</sequence>
<feature type="transmembrane region" description="Helical" evidence="1">
    <location>
        <begin position="235"/>
        <end position="253"/>
    </location>
</feature>
<dbReference type="AlphaFoldDB" id="A0A7W9YQ51"/>
<evidence type="ECO:0000313" key="3">
    <source>
        <dbReference type="EMBL" id="MBB6176288.1"/>
    </source>
</evidence>
<dbReference type="RefSeq" id="WP_183247828.1">
    <property type="nucleotide sequence ID" value="NZ_JACHES010000004.1"/>
</dbReference>
<feature type="transmembrane region" description="Helical" evidence="1">
    <location>
        <begin position="144"/>
        <end position="164"/>
    </location>
</feature>
<keyword evidence="1" id="KW-0472">Membrane</keyword>
<feature type="transmembrane region" description="Helical" evidence="1">
    <location>
        <begin position="273"/>
        <end position="291"/>
    </location>
</feature>
<feature type="transmembrane region" description="Helical" evidence="1">
    <location>
        <begin position="20"/>
        <end position="43"/>
    </location>
</feature>
<feature type="transmembrane region" description="Helical" evidence="1">
    <location>
        <begin position="102"/>
        <end position="129"/>
    </location>
</feature>
<keyword evidence="1" id="KW-1133">Transmembrane helix</keyword>
<feature type="domain" description="DUF6449" evidence="2">
    <location>
        <begin position="423"/>
        <end position="506"/>
    </location>
</feature>
<accession>A0A7W9YQ51</accession>
<keyword evidence="1" id="KW-0812">Transmembrane</keyword>
<keyword evidence="4" id="KW-1185">Reference proteome</keyword>
<dbReference type="InterPro" id="IPR045611">
    <property type="entry name" value="DUF6449"/>
</dbReference>
<dbReference type="Pfam" id="PF20047">
    <property type="entry name" value="DUF6449"/>
    <property type="match status" value="1"/>
</dbReference>
<feature type="transmembrane region" description="Helical" evidence="1">
    <location>
        <begin position="63"/>
        <end position="81"/>
    </location>
</feature>
<gene>
    <name evidence="3" type="ORF">HNQ82_001102</name>
</gene>
<organism evidence="3 4">
    <name type="scientific">Anoxybacillus tengchongensis</name>
    <dbReference type="NCBI Taxonomy" id="576944"/>
    <lineage>
        <taxon>Bacteria</taxon>
        <taxon>Bacillati</taxon>
        <taxon>Bacillota</taxon>
        <taxon>Bacilli</taxon>
        <taxon>Bacillales</taxon>
        <taxon>Anoxybacillaceae</taxon>
        <taxon>Anoxybacillus</taxon>
    </lineage>
</organism>
<proteinExistence type="predicted"/>
<feature type="transmembrane region" description="Helical" evidence="1">
    <location>
        <begin position="176"/>
        <end position="200"/>
    </location>
</feature>
<comment type="caution">
    <text evidence="3">The sequence shown here is derived from an EMBL/GenBank/DDBJ whole genome shotgun (WGS) entry which is preliminary data.</text>
</comment>
<name>A0A7W9YQ51_9BACL</name>
<evidence type="ECO:0000313" key="4">
    <source>
        <dbReference type="Proteomes" id="UP000523528"/>
    </source>
</evidence>
<feature type="transmembrane region" description="Helical" evidence="1">
    <location>
        <begin position="297"/>
        <end position="319"/>
    </location>
</feature>
<reference evidence="3 4" key="1">
    <citation type="submission" date="2020-08" db="EMBL/GenBank/DDBJ databases">
        <title>Genomic Encyclopedia of Type Strains, Phase IV (KMG-IV): sequencing the most valuable type-strain genomes for metagenomic binning, comparative biology and taxonomic classification.</title>
        <authorList>
            <person name="Goeker M."/>
        </authorList>
    </citation>
    <scope>NUCLEOTIDE SEQUENCE [LARGE SCALE GENOMIC DNA]</scope>
    <source>
        <strain evidence="3 4">DSM 23211</strain>
    </source>
</reference>
<feature type="transmembrane region" description="Helical" evidence="1">
    <location>
        <begin position="331"/>
        <end position="353"/>
    </location>
</feature>
<dbReference type="EMBL" id="JACHES010000004">
    <property type="protein sequence ID" value="MBB6176288.1"/>
    <property type="molecule type" value="Genomic_DNA"/>
</dbReference>